<dbReference type="InterPro" id="IPR006862">
    <property type="entry name" value="Thio_Ohase/aa_AcTrfase"/>
</dbReference>
<dbReference type="InParanoid" id="G0NVR6"/>
<evidence type="ECO:0000259" key="1">
    <source>
        <dbReference type="Pfam" id="PF04775"/>
    </source>
</evidence>
<dbReference type="EMBL" id="GL379959">
    <property type="protein sequence ID" value="EGT38538.1"/>
    <property type="molecule type" value="Genomic_DNA"/>
</dbReference>
<dbReference type="PANTHER" id="PTHR10824">
    <property type="entry name" value="ACYL-COENZYME A THIOESTERASE-RELATED"/>
    <property type="match status" value="1"/>
</dbReference>
<dbReference type="GO" id="GO:0047617">
    <property type="term" value="F:fatty acyl-CoA hydrolase activity"/>
    <property type="evidence" value="ECO:0007669"/>
    <property type="project" value="TreeGrafter"/>
</dbReference>
<dbReference type="OrthoDB" id="6347013at2759"/>
<dbReference type="SUPFAM" id="SSF53474">
    <property type="entry name" value="alpha/beta-Hydrolases"/>
    <property type="match status" value="1"/>
</dbReference>
<organism evidence="4">
    <name type="scientific">Caenorhabditis brenneri</name>
    <name type="common">Nematode worm</name>
    <dbReference type="NCBI Taxonomy" id="135651"/>
    <lineage>
        <taxon>Eukaryota</taxon>
        <taxon>Metazoa</taxon>
        <taxon>Ecdysozoa</taxon>
        <taxon>Nematoda</taxon>
        <taxon>Chromadorea</taxon>
        <taxon>Rhabditida</taxon>
        <taxon>Rhabditina</taxon>
        <taxon>Rhabditomorpha</taxon>
        <taxon>Rhabditoidea</taxon>
        <taxon>Rhabditidae</taxon>
        <taxon>Peloderinae</taxon>
        <taxon>Caenorhabditis</taxon>
    </lineage>
</organism>
<dbReference type="AlphaFoldDB" id="G0NVR6"/>
<evidence type="ECO:0000313" key="4">
    <source>
        <dbReference type="Proteomes" id="UP000008068"/>
    </source>
</evidence>
<dbReference type="eggNOG" id="ENOG502QQ8Z">
    <property type="taxonomic scope" value="Eukaryota"/>
</dbReference>
<dbReference type="HOGENOM" id="CLU_1241069_0_0_1"/>
<dbReference type="PANTHER" id="PTHR10824:SF8">
    <property type="entry name" value="BAAT_C DOMAIN-CONTAINING PROTEIN"/>
    <property type="match status" value="1"/>
</dbReference>
<feature type="domain" description="BAAT/Acyl-CoA thioester hydrolase C-terminal" evidence="2">
    <location>
        <begin position="157"/>
        <end position="219"/>
    </location>
</feature>
<reference evidence="4" key="1">
    <citation type="submission" date="2011-07" db="EMBL/GenBank/DDBJ databases">
        <authorList>
            <consortium name="Caenorhabditis brenneri Sequencing and Analysis Consortium"/>
            <person name="Wilson R.K."/>
        </authorList>
    </citation>
    <scope>NUCLEOTIDE SEQUENCE [LARGE SCALE GENOMIC DNA]</scope>
    <source>
        <strain evidence="4">PB2801</strain>
    </source>
</reference>
<name>G0NVR6_CAEBE</name>
<dbReference type="InterPro" id="IPR029058">
    <property type="entry name" value="AB_hydrolase_fold"/>
</dbReference>
<sequence length="223" mass="24992">MGLFLSVQPSQEVRFGHSLRNNLAKPFYYTLRLSDHSFWKYSIVFYSLLSPSEEILDQIVLRKRWSHPLVSQIDVSQNGLYGTIYKPPGPGPFPCIIDIPGVNGNLNNGHASVFSAEGFVVYSFAFFDYKDLPKKIQEVDMEVFSVIPFSVASFKIYIQKHIEYIKSLPFCSGKIGIYGSSLGGTIALYLSTKHPELSAVVSLNGPEAFYKETAAMRENGKPM</sequence>
<gene>
    <name evidence="3" type="ORF">CAEBREN_31277</name>
</gene>
<protein>
    <submittedName>
        <fullName evidence="3">Uncharacterized protein</fullName>
    </submittedName>
</protein>
<dbReference type="Gene3D" id="3.40.50.1820">
    <property type="entry name" value="alpha/beta hydrolase"/>
    <property type="match status" value="1"/>
</dbReference>
<dbReference type="Proteomes" id="UP000008068">
    <property type="component" value="Unassembled WGS sequence"/>
</dbReference>
<proteinExistence type="predicted"/>
<dbReference type="InterPro" id="IPR014940">
    <property type="entry name" value="BAAT_C"/>
</dbReference>
<dbReference type="Pfam" id="PF04775">
    <property type="entry name" value="Bile_Hydr_Trans"/>
    <property type="match status" value="1"/>
</dbReference>
<dbReference type="GO" id="GO:0006637">
    <property type="term" value="P:acyl-CoA metabolic process"/>
    <property type="evidence" value="ECO:0007669"/>
    <property type="project" value="TreeGrafter"/>
</dbReference>
<dbReference type="Pfam" id="PF08840">
    <property type="entry name" value="BAAT_C"/>
    <property type="match status" value="1"/>
</dbReference>
<feature type="domain" description="Acyl-CoA thioester hydrolase/bile acid-CoA amino acid N-acetyltransferase" evidence="1">
    <location>
        <begin position="1"/>
        <end position="77"/>
    </location>
</feature>
<evidence type="ECO:0000259" key="2">
    <source>
        <dbReference type="Pfam" id="PF08840"/>
    </source>
</evidence>
<accession>G0NVR6</accession>
<keyword evidence="4" id="KW-1185">Reference proteome</keyword>
<dbReference type="STRING" id="135651.G0NVR6"/>
<evidence type="ECO:0000313" key="3">
    <source>
        <dbReference type="EMBL" id="EGT38538.1"/>
    </source>
</evidence>
<dbReference type="GO" id="GO:0006631">
    <property type="term" value="P:fatty acid metabolic process"/>
    <property type="evidence" value="ECO:0007669"/>
    <property type="project" value="TreeGrafter"/>
</dbReference>